<keyword evidence="1" id="KW-0560">Oxidoreductase</keyword>
<feature type="domain" description="GFO/IDH/MocA-like oxidoreductase" evidence="3">
    <location>
        <begin position="146"/>
        <end position="286"/>
    </location>
</feature>
<dbReference type="Gene3D" id="3.40.50.720">
    <property type="entry name" value="NAD(P)-binding Rossmann-like Domain"/>
    <property type="match status" value="1"/>
</dbReference>
<name>A0AAJ6CQJ7_9CHLR</name>
<dbReference type="PANTHER" id="PTHR43818:SF11">
    <property type="entry name" value="BCDNA.GH03377"/>
    <property type="match status" value="1"/>
</dbReference>
<dbReference type="EMBL" id="CP046147">
    <property type="protein sequence ID" value="WFG38406.1"/>
    <property type="molecule type" value="Genomic_DNA"/>
</dbReference>
<dbReference type="SUPFAM" id="SSF51735">
    <property type="entry name" value="NAD(P)-binding Rossmann-fold domains"/>
    <property type="match status" value="1"/>
</dbReference>
<dbReference type="Pfam" id="PF22725">
    <property type="entry name" value="GFO_IDH_MocA_C3"/>
    <property type="match status" value="1"/>
</dbReference>
<dbReference type="Gene3D" id="3.30.360.10">
    <property type="entry name" value="Dihydrodipicolinate Reductase, domain 2"/>
    <property type="match status" value="1"/>
</dbReference>
<protein>
    <recommendedName>
        <fullName evidence="6">Gfo/Idh/MocA family oxidoreductase</fullName>
    </recommendedName>
</protein>
<dbReference type="InterPro" id="IPR000683">
    <property type="entry name" value="Gfo/Idh/MocA-like_OxRdtase_N"/>
</dbReference>
<dbReference type="InterPro" id="IPR055170">
    <property type="entry name" value="GFO_IDH_MocA-like_dom"/>
</dbReference>
<evidence type="ECO:0008006" key="6">
    <source>
        <dbReference type="Google" id="ProtNLM"/>
    </source>
</evidence>
<dbReference type="AlphaFoldDB" id="A0AAJ6CQJ7"/>
<dbReference type="PANTHER" id="PTHR43818">
    <property type="entry name" value="BCDNA.GH03377"/>
    <property type="match status" value="1"/>
</dbReference>
<dbReference type="Pfam" id="PF01408">
    <property type="entry name" value="GFO_IDH_MocA"/>
    <property type="match status" value="1"/>
</dbReference>
<organism evidence="4 5">
    <name type="scientific">Candidatus Lucifugimonas marina</name>
    <dbReference type="NCBI Taxonomy" id="3038979"/>
    <lineage>
        <taxon>Bacteria</taxon>
        <taxon>Bacillati</taxon>
        <taxon>Chloroflexota</taxon>
        <taxon>Dehalococcoidia</taxon>
        <taxon>SAR202 cluster</taxon>
        <taxon>Candidatus Lucifugimonadales</taxon>
        <taxon>Candidatus Lucifugimonadaceae</taxon>
        <taxon>Candidatus Lucifugimonas</taxon>
    </lineage>
</organism>
<dbReference type="GO" id="GO:0016491">
    <property type="term" value="F:oxidoreductase activity"/>
    <property type="evidence" value="ECO:0007669"/>
    <property type="project" value="UniProtKB-KW"/>
</dbReference>
<evidence type="ECO:0000313" key="5">
    <source>
        <dbReference type="Proteomes" id="UP001219901"/>
    </source>
</evidence>
<dbReference type="InterPro" id="IPR050463">
    <property type="entry name" value="Gfo/Idh/MocA_oxidrdct_glycsds"/>
</dbReference>
<accession>A0AAJ6CQJ7</accession>
<dbReference type="RefSeq" id="WP_342824904.1">
    <property type="nucleotide sequence ID" value="NZ_CP046146.1"/>
</dbReference>
<dbReference type="GO" id="GO:0000166">
    <property type="term" value="F:nucleotide binding"/>
    <property type="evidence" value="ECO:0007669"/>
    <property type="project" value="InterPro"/>
</dbReference>
<evidence type="ECO:0000313" key="4">
    <source>
        <dbReference type="EMBL" id="WFG38406.1"/>
    </source>
</evidence>
<evidence type="ECO:0000259" key="2">
    <source>
        <dbReference type="Pfam" id="PF01408"/>
    </source>
</evidence>
<feature type="domain" description="Gfo/Idh/MocA-like oxidoreductase N-terminal" evidence="2">
    <location>
        <begin position="6"/>
        <end position="133"/>
    </location>
</feature>
<reference evidence="5" key="2">
    <citation type="submission" date="2023-06" db="EMBL/GenBank/DDBJ databases">
        <title>Pangenomics reveal diversification of enzyme families and niche specialization in globally abundant SAR202 bacteria.</title>
        <authorList>
            <person name="Saw J.H.W."/>
        </authorList>
    </citation>
    <scope>NUCLEOTIDE SEQUENCE [LARGE SCALE GENOMIC DNA]</scope>
    <source>
        <strain evidence="5">JH1073</strain>
    </source>
</reference>
<reference evidence="4 5" key="1">
    <citation type="submission" date="2019-11" db="EMBL/GenBank/DDBJ databases">
        <authorList>
            <person name="Cho J.-C."/>
        </authorList>
    </citation>
    <scope>NUCLEOTIDE SEQUENCE [LARGE SCALE GENOMIC DNA]</scope>
    <source>
        <strain evidence="4 5">JH1073</strain>
    </source>
</reference>
<proteinExistence type="predicted"/>
<gene>
    <name evidence="4" type="ORF">GKO48_01890</name>
</gene>
<keyword evidence="5" id="KW-1185">Reference proteome</keyword>
<dbReference type="Proteomes" id="UP001219901">
    <property type="component" value="Chromosome"/>
</dbReference>
<sequence>MVKIPIAIVGAGGMGGRHLRALGALYESGMANVELAAVCDTREENAIHLANNAEEMLGSRPEVFTSMETMKKMRPDIEAVDITTDSGSHHLVAEMAFDLGYNVLCEKPLSLTIRGCNRVIDAWKRSGKVLSVGEQERRDPMCRLNKAVLDAGAIGDPYSFLLGSARGGNDIIIWPWRHYKNIGGIFVDAGVHAVDQMMYYLGDIEEVYAVSKVWEPKRYKGEKIGVANFYEHWANEVPDEIDADAEDMVISTLKYKSGAVGQWTSMFAAHGETTEYGMIYGSKGSMAPAKQRRGAPLTLTIDGVGQVSGDEVLELVPDFHLDELPARLFGADRLGSYDTPFEDADRFLVALEYYELGQCIADGTKPEVDAYVGRKDLAVCNAALESSVLGRAVTVEEIENEETAQYEASINAHWNI</sequence>
<dbReference type="InterPro" id="IPR036291">
    <property type="entry name" value="NAD(P)-bd_dom_sf"/>
</dbReference>
<dbReference type="SUPFAM" id="SSF55347">
    <property type="entry name" value="Glyceraldehyde-3-phosphate dehydrogenase-like, C-terminal domain"/>
    <property type="match status" value="1"/>
</dbReference>
<evidence type="ECO:0000256" key="1">
    <source>
        <dbReference type="ARBA" id="ARBA00023002"/>
    </source>
</evidence>
<evidence type="ECO:0000259" key="3">
    <source>
        <dbReference type="Pfam" id="PF22725"/>
    </source>
</evidence>